<dbReference type="AlphaFoldDB" id="A0A6C0AED0"/>
<accession>A0A6C0AED0</accession>
<evidence type="ECO:0000313" key="2">
    <source>
        <dbReference type="EMBL" id="QHS77861.1"/>
    </source>
</evidence>
<keyword evidence="1" id="KW-0812">Transmembrane</keyword>
<organism evidence="2">
    <name type="scientific">viral metagenome</name>
    <dbReference type="NCBI Taxonomy" id="1070528"/>
    <lineage>
        <taxon>unclassified sequences</taxon>
        <taxon>metagenomes</taxon>
        <taxon>organismal metagenomes</taxon>
    </lineage>
</organism>
<keyword evidence="1" id="KW-0472">Membrane</keyword>
<proteinExistence type="predicted"/>
<name>A0A6C0AED0_9ZZZZ</name>
<reference evidence="2" key="1">
    <citation type="journal article" date="2020" name="Nature">
        <title>Giant virus diversity and host interactions through global metagenomics.</title>
        <authorList>
            <person name="Schulz F."/>
            <person name="Roux S."/>
            <person name="Paez-Espino D."/>
            <person name="Jungbluth S."/>
            <person name="Walsh D.A."/>
            <person name="Denef V.J."/>
            <person name="McMahon K.D."/>
            <person name="Konstantinidis K.T."/>
            <person name="Eloe-Fadrosh E.A."/>
            <person name="Kyrpides N.C."/>
            <person name="Woyke T."/>
        </authorList>
    </citation>
    <scope>NUCLEOTIDE SEQUENCE</scope>
    <source>
        <strain evidence="2">GVMAG-S-1021933-23</strain>
    </source>
</reference>
<protein>
    <submittedName>
        <fullName evidence="2">Uncharacterized protein</fullName>
    </submittedName>
</protein>
<keyword evidence="1" id="KW-1133">Transmembrane helix</keyword>
<dbReference type="EMBL" id="MN740593">
    <property type="protein sequence ID" value="QHS77861.1"/>
    <property type="molecule type" value="Genomic_DNA"/>
</dbReference>
<evidence type="ECO:0000256" key="1">
    <source>
        <dbReference type="SAM" id="Phobius"/>
    </source>
</evidence>
<feature type="transmembrane region" description="Helical" evidence="1">
    <location>
        <begin position="6"/>
        <end position="23"/>
    </location>
</feature>
<sequence>MSDIVSFFLGMLTIILLLLIFWYPSTMISSFKEIYKNSICYNICTG</sequence>